<comment type="subcellular location">
    <subcellularLocation>
        <location evidence="1 8">Cell membrane</location>
        <topology evidence="1 8">Multi-pass membrane protein</topology>
    </subcellularLocation>
</comment>
<comment type="similarity">
    <text evidence="2 8">Belongs to the nucleobase:cation symporter-2 (NCS2) (TC 2.A.40) family. Azg-like subfamily.</text>
</comment>
<feature type="transmembrane region" description="Helical" evidence="9">
    <location>
        <begin position="20"/>
        <end position="42"/>
    </location>
</feature>
<protein>
    <submittedName>
        <fullName evidence="10">NCS2 family permease</fullName>
    </submittedName>
</protein>
<evidence type="ECO:0000256" key="7">
    <source>
        <dbReference type="ARBA" id="ARBA00023136"/>
    </source>
</evidence>
<dbReference type="PANTHER" id="PTHR43337:SF1">
    <property type="entry name" value="XANTHINE_URACIL PERMEASE C887.17-RELATED"/>
    <property type="match status" value="1"/>
</dbReference>
<feature type="transmembrane region" description="Helical" evidence="9">
    <location>
        <begin position="447"/>
        <end position="467"/>
    </location>
</feature>
<keyword evidence="7 8" id="KW-0472">Membrane</keyword>
<dbReference type="InterPro" id="IPR045018">
    <property type="entry name" value="Azg-like"/>
</dbReference>
<organism evidence="10 11">
    <name type="scientific">Ruminococcus difficilis</name>
    <dbReference type="NCBI Taxonomy" id="2763069"/>
    <lineage>
        <taxon>Bacteria</taxon>
        <taxon>Bacillati</taxon>
        <taxon>Bacillota</taxon>
        <taxon>Clostridia</taxon>
        <taxon>Eubacteriales</taxon>
        <taxon>Oscillospiraceae</taxon>
        <taxon>Ruminococcus</taxon>
    </lineage>
</organism>
<gene>
    <name evidence="10" type="ORF">JKK62_02495</name>
</gene>
<feature type="transmembrane region" description="Helical" evidence="9">
    <location>
        <begin position="48"/>
        <end position="68"/>
    </location>
</feature>
<keyword evidence="3 8" id="KW-0813">Transport</keyword>
<dbReference type="PANTHER" id="PTHR43337">
    <property type="entry name" value="XANTHINE/URACIL PERMEASE C887.17-RELATED"/>
    <property type="match status" value="1"/>
</dbReference>
<dbReference type="PIRSF" id="PIRSF005353">
    <property type="entry name" value="PbuG"/>
    <property type="match status" value="1"/>
</dbReference>
<keyword evidence="11" id="KW-1185">Reference proteome</keyword>
<dbReference type="AlphaFoldDB" id="A0A934WQX3"/>
<dbReference type="InterPro" id="IPR026033">
    <property type="entry name" value="Azg-like_bact_archaea"/>
</dbReference>
<dbReference type="Pfam" id="PF00860">
    <property type="entry name" value="Xan_ur_permease"/>
    <property type="match status" value="1"/>
</dbReference>
<feature type="transmembrane region" description="Helical" evidence="9">
    <location>
        <begin position="211"/>
        <end position="232"/>
    </location>
</feature>
<dbReference type="GO" id="GO:0005886">
    <property type="term" value="C:plasma membrane"/>
    <property type="evidence" value="ECO:0007669"/>
    <property type="project" value="UniProtKB-SubCell"/>
</dbReference>
<accession>A0A934WQX3</accession>
<dbReference type="EMBL" id="JAEQMG010000039">
    <property type="protein sequence ID" value="MBK6087529.1"/>
    <property type="molecule type" value="Genomic_DNA"/>
</dbReference>
<sequence length="469" mass="49707">MEKLFKLKENGTNVRTEIVAGVTTFLAMAYILAVNPSILSAAGMPSDAIFAATSISAAFATLIMAFFANYPVVLASGMGLNAYFAFSVVPQLASQGITDPWKVALTAILFEGVIFIILSIFRFRETLVNKVPKNLKLGISAGIGLFIVIVGLKGAGIVTTDAFATVSETGEAVVSSSTLVKLGNVASPEFVLAMVGVIVIAALWHFKVKGSILIGIIVTWVLGIVAQLTGWYHGISVIPDFSNYTVFAPVQSMAENTFCKFDFAYVVQNGVNFAVIVFAFLFVDLFDTVGTLIGVAQEGKLLNEKGELPRVGRALMSDALGTVGGSILGTSTVTSYVESTTGVAEGGKTGLTALTSAVLFLLALPLYPIFLAIPSFATTPALVFVGLLMIKNVTKMDFDSDIADTVGGFFAIITMPFTYSIANGIMFGIITWVILKVITGKIKDIHPVMWVSFALFVVRIVTIVMGVSS</sequence>
<keyword evidence="5 8" id="KW-0812">Transmembrane</keyword>
<feature type="transmembrane region" description="Helical" evidence="9">
    <location>
        <begin position="357"/>
        <end position="390"/>
    </location>
</feature>
<comment type="caution">
    <text evidence="10">The sequence shown here is derived from an EMBL/GenBank/DDBJ whole genome shotgun (WGS) entry which is preliminary data.</text>
</comment>
<feature type="transmembrane region" description="Helical" evidence="9">
    <location>
        <begin position="103"/>
        <end position="123"/>
    </location>
</feature>
<feature type="transmembrane region" description="Helical" evidence="9">
    <location>
        <begin position="80"/>
        <end position="97"/>
    </location>
</feature>
<evidence type="ECO:0000256" key="1">
    <source>
        <dbReference type="ARBA" id="ARBA00004651"/>
    </source>
</evidence>
<evidence type="ECO:0000256" key="2">
    <source>
        <dbReference type="ARBA" id="ARBA00005697"/>
    </source>
</evidence>
<evidence type="ECO:0000256" key="9">
    <source>
        <dbReference type="SAM" id="Phobius"/>
    </source>
</evidence>
<evidence type="ECO:0000256" key="3">
    <source>
        <dbReference type="ARBA" id="ARBA00022448"/>
    </source>
</evidence>
<evidence type="ECO:0000256" key="8">
    <source>
        <dbReference type="PIRNR" id="PIRNR005353"/>
    </source>
</evidence>
<evidence type="ECO:0000256" key="5">
    <source>
        <dbReference type="ARBA" id="ARBA00022692"/>
    </source>
</evidence>
<dbReference type="RefSeq" id="WP_201426838.1">
    <property type="nucleotide sequence ID" value="NZ_JAEQMG010000039.1"/>
</dbReference>
<reference evidence="10" key="1">
    <citation type="submission" date="2021-01" db="EMBL/GenBank/DDBJ databases">
        <title>Genome public.</title>
        <authorList>
            <person name="Liu C."/>
            <person name="Sun Q."/>
        </authorList>
    </citation>
    <scope>NUCLEOTIDE SEQUENCE</scope>
    <source>
        <strain evidence="10">M6</strain>
    </source>
</reference>
<keyword evidence="6 8" id="KW-1133">Transmembrane helix</keyword>
<dbReference type="InterPro" id="IPR006043">
    <property type="entry name" value="NCS2"/>
</dbReference>
<keyword evidence="4 8" id="KW-1003">Cell membrane</keyword>
<feature type="transmembrane region" description="Helical" evidence="9">
    <location>
        <begin position="185"/>
        <end position="204"/>
    </location>
</feature>
<name>A0A934WQX3_9FIRM</name>
<feature type="transmembrane region" description="Helical" evidence="9">
    <location>
        <begin position="410"/>
        <end position="435"/>
    </location>
</feature>
<proteinExistence type="inferred from homology"/>
<evidence type="ECO:0000313" key="11">
    <source>
        <dbReference type="Proteomes" id="UP000633365"/>
    </source>
</evidence>
<evidence type="ECO:0000256" key="4">
    <source>
        <dbReference type="ARBA" id="ARBA00022475"/>
    </source>
</evidence>
<evidence type="ECO:0000313" key="10">
    <source>
        <dbReference type="EMBL" id="MBK6087529.1"/>
    </source>
</evidence>
<evidence type="ECO:0000256" key="6">
    <source>
        <dbReference type="ARBA" id="ARBA00022989"/>
    </source>
</evidence>
<feature type="transmembrane region" description="Helical" evidence="9">
    <location>
        <begin position="135"/>
        <end position="158"/>
    </location>
</feature>
<feature type="transmembrane region" description="Helical" evidence="9">
    <location>
        <begin position="273"/>
        <end position="295"/>
    </location>
</feature>
<dbReference type="GO" id="GO:0005345">
    <property type="term" value="F:purine nucleobase transmembrane transporter activity"/>
    <property type="evidence" value="ECO:0007669"/>
    <property type="project" value="TreeGrafter"/>
</dbReference>
<dbReference type="Proteomes" id="UP000633365">
    <property type="component" value="Unassembled WGS sequence"/>
</dbReference>